<reference evidence="3" key="1">
    <citation type="submission" date="2016-06" db="EMBL/GenBank/DDBJ databases">
        <authorList>
            <person name="Varghese N."/>
            <person name="Submissions Spin"/>
        </authorList>
    </citation>
    <scope>NUCLEOTIDE SEQUENCE [LARGE SCALE GENOMIC DNA]</scope>
    <source>
        <strain evidence="3">DSM 43816</strain>
    </source>
</reference>
<accession>A0A1C5A7F7</accession>
<dbReference type="EMBL" id="LT607413">
    <property type="protein sequence ID" value="SCF41099.1"/>
    <property type="molecule type" value="Genomic_DNA"/>
</dbReference>
<protein>
    <submittedName>
        <fullName evidence="2">Male sterility protein</fullName>
    </submittedName>
</protein>
<dbReference type="AlphaFoldDB" id="A0A1C5A7F7"/>
<evidence type="ECO:0000313" key="2">
    <source>
        <dbReference type="EMBL" id="SCF41099.1"/>
    </source>
</evidence>
<feature type="domain" description="Thioester reductase (TE)" evidence="1">
    <location>
        <begin position="43"/>
        <end position="213"/>
    </location>
</feature>
<dbReference type="Gene3D" id="3.40.50.720">
    <property type="entry name" value="NAD(P)-binding Rossmann-like Domain"/>
    <property type="match status" value="1"/>
</dbReference>
<dbReference type="InterPro" id="IPR050177">
    <property type="entry name" value="Lipid_A_modif_metabolic_enz"/>
</dbReference>
<proteinExistence type="predicted"/>
<gene>
    <name evidence="2" type="ORF">GA0070618_6459</name>
</gene>
<dbReference type="Pfam" id="PF07993">
    <property type="entry name" value="NAD_binding_4"/>
    <property type="match status" value="1"/>
</dbReference>
<name>A0A1C5A7F7_MICEC</name>
<dbReference type="Proteomes" id="UP000198253">
    <property type="component" value="Chromosome I"/>
</dbReference>
<dbReference type="OrthoDB" id="6286537at2"/>
<evidence type="ECO:0000313" key="3">
    <source>
        <dbReference type="Proteomes" id="UP000198253"/>
    </source>
</evidence>
<dbReference type="InterPro" id="IPR036291">
    <property type="entry name" value="NAD(P)-bd_dom_sf"/>
</dbReference>
<dbReference type="PANTHER" id="PTHR43245">
    <property type="entry name" value="BIFUNCTIONAL POLYMYXIN RESISTANCE PROTEIN ARNA"/>
    <property type="match status" value="1"/>
</dbReference>
<keyword evidence="3" id="KW-1185">Reference proteome</keyword>
<dbReference type="InParanoid" id="A0A1C5A7F7"/>
<dbReference type="InterPro" id="IPR013120">
    <property type="entry name" value="FAR_NAD-bd"/>
</dbReference>
<evidence type="ECO:0000259" key="1">
    <source>
        <dbReference type="Pfam" id="PF07993"/>
    </source>
</evidence>
<sequence length="334" mass="36217">MSRRKTIVLTGASGVVGQSIIRELGGRPVLCLVNSGTVAGPGVEMLRVDLSRPRLGLDDDGYADLVARTGAIIHSGGLTDWGQPAERYQRTNVDGTREVIELARRADAPIYHQSTSFVHALADSAPLPLRETNVVTAYVRSKLAAEELLRTSGVPYVIFRPTNLIGDAATGLTSRGQIVQLMSDWICRGRAKVFPAHPGNLVDIVPQDTLSRATIAAMDAGDHGREYWVTYGKEAMTVDEAVEICVAHAARRGRTITPPRVVHPDELTPAELDALPPMSRRYVEVLADVSEVTACAGGALPSSLDELRSRYGLPHVSDRDAYRRSLEYWSEQGA</sequence>
<dbReference type="RefSeq" id="WP_088984984.1">
    <property type="nucleotide sequence ID" value="NZ_LT607413.1"/>
</dbReference>
<dbReference type="SUPFAM" id="SSF51735">
    <property type="entry name" value="NAD(P)-binding Rossmann-fold domains"/>
    <property type="match status" value="1"/>
</dbReference>
<organism evidence="2 3">
    <name type="scientific">Micromonospora echinospora</name>
    <name type="common">Micromonospora purpurea</name>
    <dbReference type="NCBI Taxonomy" id="1877"/>
    <lineage>
        <taxon>Bacteria</taxon>
        <taxon>Bacillati</taxon>
        <taxon>Actinomycetota</taxon>
        <taxon>Actinomycetes</taxon>
        <taxon>Micromonosporales</taxon>
        <taxon>Micromonosporaceae</taxon>
        <taxon>Micromonospora</taxon>
    </lineage>
</organism>